<accession>A0A0R1Y1V8</accession>
<sequence>MLELWQQRLRRHISRQFKYLRLVFNDHFVIALIFLIGALAMGYANLLKLLPTAPWWGGLVVGLLYGVVLGVGQLATLLEQADDTFLLPKESDLFHYLVAARNYSLILPTIFSILAGIAILPLAAVLVANFGLWAGVMMILTLIILKDTQLWLALLGAYEVNGKTPTLYQHKTYFYGVVYGLMLLGLYLSPFISVVLALAWNLWMRRNITGYVLEGQLRFEANIDLEAARQYKILKIYNLFTDIPSLQRHAKRRKYLDFLLKLFPANHRNTYLYLFARGFLRGTEYLGFYLRFLLIGTLILCFVHQLWVSLVLYLLFLYLSGFQLLPFFDQYDSIVFTKLYPIPAKEKLAGFQKLLMTILGLQWFVTSIPLVFVFGVSLQTGLMIIGGLALTLVFVFGYAKTRLKKGLAE</sequence>
<proteinExistence type="predicted"/>
<reference evidence="2 3" key="1">
    <citation type="journal article" date="2015" name="Genome Announc.">
        <title>Expanding the biotechnology potential of lactobacilli through comparative genomics of 213 strains and associated genera.</title>
        <authorList>
            <person name="Sun Z."/>
            <person name="Harris H.M."/>
            <person name="McCann A."/>
            <person name="Guo C."/>
            <person name="Argimon S."/>
            <person name="Zhang W."/>
            <person name="Yang X."/>
            <person name="Jeffery I.B."/>
            <person name="Cooney J.C."/>
            <person name="Kagawa T.F."/>
            <person name="Liu W."/>
            <person name="Song Y."/>
            <person name="Salvetti E."/>
            <person name="Wrobel A."/>
            <person name="Rasinkangas P."/>
            <person name="Parkhill J."/>
            <person name="Rea M.C."/>
            <person name="O'Sullivan O."/>
            <person name="Ritari J."/>
            <person name="Douillard F.P."/>
            <person name="Paul Ross R."/>
            <person name="Yang R."/>
            <person name="Briner A.E."/>
            <person name="Felis G.E."/>
            <person name="de Vos W.M."/>
            <person name="Barrangou R."/>
            <person name="Klaenhammer T.R."/>
            <person name="Caufield P.W."/>
            <person name="Cui Y."/>
            <person name="Zhang H."/>
            <person name="O'Toole P.W."/>
        </authorList>
    </citation>
    <scope>NUCLEOTIDE SEQUENCE [LARGE SCALE GENOMIC DNA]</scope>
    <source>
        <strain evidence="2 3">DSM 18527</strain>
    </source>
</reference>
<dbReference type="PIRSF" id="PIRSF037259">
    <property type="entry name" value="EcsB_ABC"/>
    <property type="match status" value="1"/>
</dbReference>
<feature type="transmembrane region" description="Helical" evidence="1">
    <location>
        <begin position="55"/>
        <end position="78"/>
    </location>
</feature>
<feature type="transmembrane region" description="Helical" evidence="1">
    <location>
        <begin position="99"/>
        <end position="120"/>
    </location>
</feature>
<organism evidence="2 3">
    <name type="scientific">Agrilactobacillus composti DSM 18527 = JCM 14202</name>
    <dbReference type="NCBI Taxonomy" id="1423734"/>
    <lineage>
        <taxon>Bacteria</taxon>
        <taxon>Bacillati</taxon>
        <taxon>Bacillota</taxon>
        <taxon>Bacilli</taxon>
        <taxon>Lactobacillales</taxon>
        <taxon>Lactobacillaceae</taxon>
        <taxon>Agrilactobacillus</taxon>
    </lineage>
</organism>
<keyword evidence="1" id="KW-1133">Transmembrane helix</keyword>
<evidence type="ECO:0000313" key="3">
    <source>
        <dbReference type="Proteomes" id="UP000051236"/>
    </source>
</evidence>
<feature type="transmembrane region" description="Helical" evidence="1">
    <location>
        <begin position="126"/>
        <end position="145"/>
    </location>
</feature>
<dbReference type="STRING" id="1423734.FC83_GL000792"/>
<evidence type="ECO:0000256" key="1">
    <source>
        <dbReference type="SAM" id="Phobius"/>
    </source>
</evidence>
<feature type="transmembrane region" description="Helical" evidence="1">
    <location>
        <begin position="380"/>
        <end position="399"/>
    </location>
</feature>
<dbReference type="PATRIC" id="fig|1423734.3.peg.800"/>
<dbReference type="Pfam" id="PF05975">
    <property type="entry name" value="EcsB"/>
    <property type="match status" value="1"/>
</dbReference>
<dbReference type="RefSeq" id="WP_057002380.1">
    <property type="nucleotide sequence ID" value="NZ_AZGA01000011.1"/>
</dbReference>
<dbReference type="Proteomes" id="UP000051236">
    <property type="component" value="Unassembled WGS sequence"/>
</dbReference>
<feature type="transmembrane region" description="Helical" evidence="1">
    <location>
        <begin position="20"/>
        <end position="43"/>
    </location>
</feature>
<feature type="transmembrane region" description="Helical" evidence="1">
    <location>
        <begin position="173"/>
        <end position="200"/>
    </location>
</feature>
<keyword evidence="3" id="KW-1185">Reference proteome</keyword>
<comment type="caution">
    <text evidence="2">The sequence shown here is derived from an EMBL/GenBank/DDBJ whole genome shotgun (WGS) entry which is preliminary data.</text>
</comment>
<keyword evidence="1" id="KW-0472">Membrane</keyword>
<dbReference type="AlphaFoldDB" id="A0A0R1Y1V8"/>
<gene>
    <name evidence="2" type="ORF">FC83_GL000792</name>
</gene>
<feature type="transmembrane region" description="Helical" evidence="1">
    <location>
        <begin position="288"/>
        <end position="319"/>
    </location>
</feature>
<protein>
    <submittedName>
        <fullName evidence="2">ABC transporter permease</fullName>
    </submittedName>
</protein>
<dbReference type="eggNOG" id="COG4473">
    <property type="taxonomic scope" value="Bacteria"/>
</dbReference>
<name>A0A0R1Y1V8_9LACO</name>
<feature type="transmembrane region" description="Helical" evidence="1">
    <location>
        <begin position="354"/>
        <end position="374"/>
    </location>
</feature>
<dbReference type="InterPro" id="IPR010288">
    <property type="entry name" value="EcsB_ABC"/>
</dbReference>
<keyword evidence="1" id="KW-0812">Transmembrane</keyword>
<dbReference type="GO" id="GO:0016020">
    <property type="term" value="C:membrane"/>
    <property type="evidence" value="ECO:0007669"/>
    <property type="project" value="InterPro"/>
</dbReference>
<dbReference type="EMBL" id="AZGA01000011">
    <property type="protein sequence ID" value="KRM35765.1"/>
    <property type="molecule type" value="Genomic_DNA"/>
</dbReference>
<evidence type="ECO:0000313" key="2">
    <source>
        <dbReference type="EMBL" id="KRM35765.1"/>
    </source>
</evidence>